<proteinExistence type="inferred from homology"/>
<keyword evidence="24" id="KW-1185">Reference proteome</keyword>
<evidence type="ECO:0000256" key="5">
    <source>
        <dbReference type="ARBA" id="ARBA00022617"/>
    </source>
</evidence>
<keyword evidence="5 15" id="KW-0349">Heme</keyword>
<feature type="binding site" description="axial binding residue" evidence="18">
    <location>
        <position position="141"/>
    </location>
    <ligand>
        <name>heme c</name>
        <dbReference type="ChEBI" id="CHEBI:61717"/>
        <label>1</label>
    </ligand>
    <ligandPart>
        <name>Fe</name>
        <dbReference type="ChEBI" id="CHEBI:18248"/>
    </ligandPart>
</feature>
<evidence type="ECO:0000313" key="21">
    <source>
        <dbReference type="EMBL" id="CUX82783.1"/>
    </source>
</evidence>
<comment type="subcellular location">
    <subcellularLocation>
        <location evidence="2 15">Periplasm</location>
    </subcellularLocation>
</comment>
<feature type="binding site" description="covalent" evidence="17">
    <location>
        <position position="107"/>
    </location>
    <ligand>
        <name>heme c</name>
        <dbReference type="ChEBI" id="CHEBI:61717"/>
        <label>1</label>
    </ligand>
</feature>
<keyword evidence="4 15" id="KW-0813">Transport</keyword>
<dbReference type="GO" id="GO:0019417">
    <property type="term" value="P:sulfur oxidation"/>
    <property type="evidence" value="ECO:0007669"/>
    <property type="project" value="InterPro"/>
</dbReference>
<comment type="cofactor">
    <cofactor evidence="1">
        <name>heme c</name>
        <dbReference type="ChEBI" id="CHEBI:61717"/>
    </cofactor>
</comment>
<dbReference type="NCBIfam" id="TIGR04484">
    <property type="entry name" value="thiosulf_SoxA"/>
    <property type="match status" value="1"/>
</dbReference>
<evidence type="ECO:0000313" key="23">
    <source>
        <dbReference type="Proteomes" id="UP000050413"/>
    </source>
</evidence>
<evidence type="ECO:0000256" key="15">
    <source>
        <dbReference type="PIRNR" id="PIRNR038455"/>
    </source>
</evidence>
<evidence type="ECO:0000256" key="4">
    <source>
        <dbReference type="ARBA" id="ARBA00022448"/>
    </source>
</evidence>
<feature type="binding site" description="covalent" evidence="17">
    <location>
        <position position="104"/>
    </location>
    <ligand>
        <name>heme c</name>
        <dbReference type="ChEBI" id="CHEBI:61717"/>
        <label>1</label>
    </ligand>
</feature>
<evidence type="ECO:0000256" key="7">
    <source>
        <dbReference type="ARBA" id="ARBA00022723"/>
    </source>
</evidence>
<keyword evidence="7 15" id="KW-0479">Metal-binding</keyword>
<dbReference type="InterPro" id="IPR009056">
    <property type="entry name" value="Cyt_c-like_dom"/>
</dbReference>
<dbReference type="GO" id="GO:0042597">
    <property type="term" value="C:periplasmic space"/>
    <property type="evidence" value="ECO:0007669"/>
    <property type="project" value="UniProtKB-SubCell"/>
</dbReference>
<evidence type="ECO:0000256" key="14">
    <source>
        <dbReference type="ARBA" id="ARBA00048423"/>
    </source>
</evidence>
<feature type="binding site" description="covalent" evidence="17">
    <location>
        <position position="207"/>
    </location>
    <ligand>
        <name>heme c</name>
        <dbReference type="ChEBI" id="CHEBI:61717"/>
        <label>2</label>
    </ligand>
</feature>
<comment type="subunit">
    <text evidence="3 15">Heterodimer of SoxA and SoxX.</text>
</comment>
<dbReference type="PATRIC" id="fig|1666912.4.peg.1255"/>
<dbReference type="GO" id="GO:0009055">
    <property type="term" value="F:electron transfer activity"/>
    <property type="evidence" value="ECO:0007669"/>
    <property type="project" value="InterPro"/>
</dbReference>
<comment type="caution">
    <text evidence="22">The sequence shown here is derived from an EMBL/GenBank/DDBJ whole genome shotgun (WGS) entry which is preliminary data.</text>
</comment>
<dbReference type="Proteomes" id="UP000050413">
    <property type="component" value="Unassembled WGS sequence"/>
</dbReference>
<dbReference type="Proteomes" id="UP000182045">
    <property type="component" value="Unassembled WGS sequence"/>
</dbReference>
<feature type="binding site" description="covalent" evidence="17">
    <location>
        <position position="204"/>
    </location>
    <ligand>
        <name>heme c</name>
        <dbReference type="ChEBI" id="CHEBI:61717"/>
        <label>2</label>
    </ligand>
</feature>
<evidence type="ECO:0000256" key="17">
    <source>
        <dbReference type="PIRSR" id="PIRSR038455-2"/>
    </source>
</evidence>
<comment type="catalytic activity">
    <reaction evidence="14 15">
        <text>S-sulfanyl-L-cysteinyl-[SoxY protein] + thiosulfate + 2 Fe(III)-[cytochrome c] = S-(2-sulfodisulfanyl)-L-cysteinyl-[SoxY protein] + 2 Fe(II)-[cytochrome c] + 2 H(+)</text>
        <dbReference type="Rhea" id="RHEA:51224"/>
        <dbReference type="Rhea" id="RHEA-COMP:10350"/>
        <dbReference type="Rhea" id="RHEA-COMP:14399"/>
        <dbReference type="Rhea" id="RHEA-COMP:14689"/>
        <dbReference type="Rhea" id="RHEA-COMP:14690"/>
        <dbReference type="ChEBI" id="CHEBI:15378"/>
        <dbReference type="ChEBI" id="CHEBI:29033"/>
        <dbReference type="ChEBI" id="CHEBI:29034"/>
        <dbReference type="ChEBI" id="CHEBI:33542"/>
        <dbReference type="ChEBI" id="CHEBI:61963"/>
        <dbReference type="ChEBI" id="CHEBI:140664"/>
        <dbReference type="EC" id="2.8.5.2"/>
    </reaction>
</comment>
<comment type="cofactor">
    <cofactor evidence="17">
        <name>heme</name>
        <dbReference type="ChEBI" id="CHEBI:30413"/>
    </cofactor>
    <text evidence="17">Binds 2 heme groups per subunit.</text>
</comment>
<feature type="chain" id="PRO_5030013262" description="SoxAX cytochrome complex subunit A" evidence="19">
    <location>
        <begin position="27"/>
        <end position="288"/>
    </location>
</feature>
<evidence type="ECO:0000256" key="1">
    <source>
        <dbReference type="ARBA" id="ARBA00001926"/>
    </source>
</evidence>
<organism evidence="22 23">
    <name type="scientific">Roseibaca calidilacus</name>
    <dbReference type="NCBI Taxonomy" id="1666912"/>
    <lineage>
        <taxon>Bacteria</taxon>
        <taxon>Pseudomonadati</taxon>
        <taxon>Pseudomonadota</taxon>
        <taxon>Alphaproteobacteria</taxon>
        <taxon>Rhodobacterales</taxon>
        <taxon>Paracoccaceae</taxon>
        <taxon>Roseinatronobacter</taxon>
    </lineage>
</organism>
<evidence type="ECO:0000256" key="16">
    <source>
        <dbReference type="PIRSR" id="PIRSR038455-1"/>
    </source>
</evidence>
<evidence type="ECO:0000256" key="8">
    <source>
        <dbReference type="ARBA" id="ARBA00022729"/>
    </source>
</evidence>
<evidence type="ECO:0000259" key="20">
    <source>
        <dbReference type="PROSITE" id="PS51007"/>
    </source>
</evidence>
<dbReference type="EMBL" id="LJSG01000013">
    <property type="protein sequence ID" value="KPP91634.1"/>
    <property type="molecule type" value="Genomic_DNA"/>
</dbReference>
<dbReference type="InterPro" id="IPR025710">
    <property type="entry name" value="SoxA"/>
</dbReference>
<gene>
    <name evidence="22" type="primary">soxA</name>
    <name evidence="21" type="ORF">Ga0058931_2582</name>
    <name evidence="22" type="ORF">HLUCCA05_00560</name>
</gene>
<dbReference type="AlphaFoldDB" id="A0A0P7YR73"/>
<keyword evidence="6 15" id="KW-0808">Transferase</keyword>
<evidence type="ECO:0000256" key="12">
    <source>
        <dbReference type="ARBA" id="ARBA00025746"/>
    </source>
</evidence>
<feature type="domain" description="Cytochrome c" evidence="20">
    <location>
        <begin position="84"/>
        <end position="169"/>
    </location>
</feature>
<dbReference type="STRING" id="1666912.Ga0058931_2582"/>
<dbReference type="GO" id="GO:0046982">
    <property type="term" value="F:protein heterodimerization activity"/>
    <property type="evidence" value="ECO:0007669"/>
    <property type="project" value="UniProtKB-ARBA"/>
</dbReference>
<evidence type="ECO:0000256" key="6">
    <source>
        <dbReference type="ARBA" id="ARBA00022679"/>
    </source>
</evidence>
<dbReference type="InterPro" id="IPR036909">
    <property type="entry name" value="Cyt_c-like_dom_sf"/>
</dbReference>
<dbReference type="GO" id="GO:0016669">
    <property type="term" value="F:oxidoreductase activity, acting on a sulfur group of donors, cytochrome as acceptor"/>
    <property type="evidence" value="ECO:0007669"/>
    <property type="project" value="InterPro"/>
</dbReference>
<feature type="active site" description="Cysteine persulfide intermediate" evidence="16">
    <location>
        <position position="249"/>
    </location>
</feature>
<reference evidence="22 23" key="1">
    <citation type="submission" date="2015-09" db="EMBL/GenBank/DDBJ databases">
        <title>Identification and resolution of microdiversity through metagenomic sequencing of parallel consortia.</title>
        <authorList>
            <person name="Nelson W.C."/>
            <person name="Romine M.F."/>
            <person name="Lindemann S.R."/>
        </authorList>
    </citation>
    <scope>NUCLEOTIDE SEQUENCE [LARGE SCALE GENOMIC DNA]</scope>
    <source>
        <strain evidence="22">HL-91</strain>
    </source>
</reference>
<dbReference type="FunFam" id="1.10.760.10:FF:000030">
    <property type="entry name" value="L-cysteine S-thiosulfotransferase subunit SoxA"/>
    <property type="match status" value="1"/>
</dbReference>
<dbReference type="SUPFAM" id="SSF46626">
    <property type="entry name" value="Cytochrome c"/>
    <property type="match status" value="2"/>
</dbReference>
<accession>A0A0P7YR73</accession>
<evidence type="ECO:0000256" key="19">
    <source>
        <dbReference type="SAM" id="SignalP"/>
    </source>
</evidence>
<dbReference type="GO" id="GO:0070069">
    <property type="term" value="C:cytochrome complex"/>
    <property type="evidence" value="ECO:0007669"/>
    <property type="project" value="InterPro"/>
</dbReference>
<name>A0A0P7YR73_9RHOB</name>
<feature type="binding site" evidence="17">
    <location>
        <position position="245"/>
    </location>
    <ligand>
        <name>substrate</name>
    </ligand>
</feature>
<keyword evidence="9 15" id="KW-0574">Periplasm</keyword>
<keyword evidence="11 15" id="KW-0408">Iron</keyword>
<dbReference type="EMBL" id="FBYC01000004">
    <property type="protein sequence ID" value="CUX82783.1"/>
    <property type="molecule type" value="Genomic_DNA"/>
</dbReference>
<feature type="signal peptide" evidence="19">
    <location>
        <begin position="1"/>
        <end position="26"/>
    </location>
</feature>
<comment type="similarity">
    <text evidence="12 15">Belongs to the SoxA family.</text>
</comment>
<keyword evidence="10 15" id="KW-0249">Electron transport</keyword>
<evidence type="ECO:0000256" key="3">
    <source>
        <dbReference type="ARBA" id="ARBA00011530"/>
    </source>
</evidence>
<dbReference type="PROSITE" id="PS51007">
    <property type="entry name" value="CYTC"/>
    <property type="match status" value="1"/>
</dbReference>
<dbReference type="GO" id="GO:0004792">
    <property type="term" value="F:thiosulfate-cyanide sulfurtransferase activity"/>
    <property type="evidence" value="ECO:0007669"/>
    <property type="project" value="UniProtKB-ARBA"/>
</dbReference>
<sequence>MKTFTLSKLMASAAVCMVALSGAAHADPHPDAELIIEGELQLTTRAEAPAHLDGALPEIYSGWLFRTDETRSLQMDDFDNPAMLAVEDGADMWETAEGAAEQSCADCHGDASESMKGVRAVMPKVNENGDLWSMEDYVNNCRTERMEADAWGWNSQDMRNMTSFISLQSRGMPVDVAIDGDAAPFWERGKEMYYTRFGQLELSCANCHEDSWGMMIRADHLSQGQINGFPTYRLKNAGMVSVHNRFRGCIRDTRAESFAIGSQEFRELELYVASRGNGLSVEGVSVRQ</sequence>
<dbReference type="PIRSF" id="PIRSF038455">
    <property type="entry name" value="SoxA"/>
    <property type="match status" value="1"/>
</dbReference>
<reference evidence="21 24" key="2">
    <citation type="submission" date="2016-01" db="EMBL/GenBank/DDBJ databases">
        <authorList>
            <person name="Varghese N."/>
        </authorList>
    </citation>
    <scope>NUCLEOTIDE SEQUENCE [LARGE SCALE GENOMIC DNA]</scope>
    <source>
        <strain evidence="21 24">HL-91</strain>
    </source>
</reference>
<protein>
    <recommendedName>
        <fullName evidence="15">SoxAX cytochrome complex subunit A</fullName>
        <ecNumber evidence="15">2.8.5.2</ecNumber>
    </recommendedName>
    <alternativeName>
        <fullName evidence="15">Protein SoxA</fullName>
    </alternativeName>
    <alternativeName>
        <fullName evidence="15">Sulfur oxidizing protein A</fullName>
    </alternativeName>
    <alternativeName>
        <fullName evidence="15">Thiosulfate-oxidizing multienzyme system protein SoxA</fullName>
    </alternativeName>
</protein>
<keyword evidence="8 19" id="KW-0732">Signal</keyword>
<dbReference type="GO" id="GO:0046872">
    <property type="term" value="F:metal ion binding"/>
    <property type="evidence" value="ECO:0007669"/>
    <property type="project" value="UniProtKB-KW"/>
</dbReference>
<feature type="binding site" description="axial binding residue" evidence="18">
    <location>
        <position position="108"/>
    </location>
    <ligand>
        <name>heme c</name>
        <dbReference type="ChEBI" id="CHEBI:61717"/>
        <label>1</label>
    </ligand>
    <ligandPart>
        <name>Fe</name>
        <dbReference type="ChEBI" id="CHEBI:18248"/>
    </ligandPart>
</feature>
<feature type="binding site" description="axial binding residue" evidence="18">
    <location>
        <position position="249"/>
    </location>
    <ligand>
        <name>heme c</name>
        <dbReference type="ChEBI" id="CHEBI:61717"/>
        <label>2</label>
    </ligand>
    <ligandPart>
        <name>Fe</name>
        <dbReference type="ChEBI" id="CHEBI:18248"/>
    </ligandPart>
</feature>
<evidence type="ECO:0000256" key="13">
    <source>
        <dbReference type="ARBA" id="ARBA00048077"/>
    </source>
</evidence>
<evidence type="ECO:0000313" key="24">
    <source>
        <dbReference type="Proteomes" id="UP000182045"/>
    </source>
</evidence>
<comment type="catalytic activity">
    <reaction evidence="13 15">
        <text>L-cysteinyl-[SoxY protein] + thiosulfate + 2 Fe(III)-[cytochrome c] = S-sulfosulfanyl-L-cysteinyl-[SoxY protein] + 2 Fe(II)-[cytochrome c] + 2 H(+)</text>
        <dbReference type="Rhea" id="RHEA:56720"/>
        <dbReference type="Rhea" id="RHEA-COMP:10350"/>
        <dbReference type="Rhea" id="RHEA-COMP:14328"/>
        <dbReference type="Rhea" id="RHEA-COMP:14399"/>
        <dbReference type="Rhea" id="RHEA-COMP:14691"/>
        <dbReference type="ChEBI" id="CHEBI:15378"/>
        <dbReference type="ChEBI" id="CHEBI:29033"/>
        <dbReference type="ChEBI" id="CHEBI:29034"/>
        <dbReference type="ChEBI" id="CHEBI:29950"/>
        <dbReference type="ChEBI" id="CHEBI:33542"/>
        <dbReference type="ChEBI" id="CHEBI:139321"/>
        <dbReference type="EC" id="2.8.5.2"/>
    </reaction>
</comment>
<dbReference type="RefSeq" id="WP_245638819.1">
    <property type="nucleotide sequence ID" value="NZ_FBYC01000004.1"/>
</dbReference>
<dbReference type="Pfam" id="PF21342">
    <property type="entry name" value="SoxA-TsdA_cyt-c"/>
    <property type="match status" value="1"/>
</dbReference>
<evidence type="ECO:0000256" key="18">
    <source>
        <dbReference type="PIRSR" id="PIRSR038455-3"/>
    </source>
</evidence>
<evidence type="ECO:0000256" key="11">
    <source>
        <dbReference type="ARBA" id="ARBA00023004"/>
    </source>
</evidence>
<dbReference type="Gene3D" id="1.10.760.10">
    <property type="entry name" value="Cytochrome c-like domain"/>
    <property type="match status" value="2"/>
</dbReference>
<evidence type="ECO:0000256" key="2">
    <source>
        <dbReference type="ARBA" id="ARBA00004418"/>
    </source>
</evidence>
<feature type="binding site" description="axial binding residue" evidence="18">
    <location>
        <position position="208"/>
    </location>
    <ligand>
        <name>heme c</name>
        <dbReference type="ChEBI" id="CHEBI:61717"/>
        <label>2</label>
    </ligand>
    <ligandPart>
        <name>Fe</name>
        <dbReference type="ChEBI" id="CHEBI:18248"/>
    </ligandPart>
</feature>
<evidence type="ECO:0000256" key="9">
    <source>
        <dbReference type="ARBA" id="ARBA00022764"/>
    </source>
</evidence>
<dbReference type="EC" id="2.8.5.2" evidence="15"/>
<dbReference type="GO" id="GO:0020037">
    <property type="term" value="F:heme binding"/>
    <property type="evidence" value="ECO:0007669"/>
    <property type="project" value="InterPro"/>
</dbReference>
<evidence type="ECO:0000313" key="22">
    <source>
        <dbReference type="EMBL" id="KPP91634.1"/>
    </source>
</evidence>
<evidence type="ECO:0000256" key="10">
    <source>
        <dbReference type="ARBA" id="ARBA00022982"/>
    </source>
</evidence>